<feature type="domain" description="Penicillin-binding protein transpeptidase" evidence="8">
    <location>
        <begin position="263"/>
        <end position="574"/>
    </location>
</feature>
<sequence>MRIKRRITIVLIVFICVMFLLLCRLIQIQIIDTESFTDRKINLIEKSVTQRTQSLTVDNGRGHFTDRNGKEVGEEKYPVLIVFPFLQIKNGMLEKIAHIIGVSREEIENQMKDKKNAFILQRGNGPFRLEREQMEKVNQLNVLGIVATDVRLKQTGAMNHLIGDVGENEQEFQKRYGEVKKISKQTPIGISGLQQSFDEFLLTDGEAKVLYQVDRQGEPIFGKQAKYTSPGNPFYPVTIQTTLHKELQQKAEEVIEASEIKKGGLVLLDVKKNEILAMISKPSVQVKDESVYKTTLENQMLTPHFPGSVFKTVVAAAAIDQNINVFNRTFNCNKDLYGENRPQVMMGTLSFKESFARSCNRTFSELGNELIQKDKTVLETYVAALGAAGNVGWKGSVFHTARFEQIPEEKSAIIWGNEVNKNSKKAIAQTAIGQKDVRISPLAIANMMATIARNGEKMEVKAVEKIVYKNGTDYFTFENHTLNGKRLSYETVKTLQELLRGVVLAEKGTGSAFRSLPLSVAGKSGTAQTGKGTKVNRWFAGYFPYENPRYALVVVDIETDSNKNVVTPVFTELVEAIHRLENEQ</sequence>
<feature type="transmembrane region" description="Helical" evidence="7">
    <location>
        <begin position="7"/>
        <end position="27"/>
    </location>
</feature>
<dbReference type="InterPro" id="IPR036138">
    <property type="entry name" value="PBP_dimer_sf"/>
</dbReference>
<comment type="catalytic activity">
    <reaction evidence="6">
        <text>Preferential cleavage: (Ac)2-L-Lys-D-Ala-|-D-Ala. Also transpeptidation of peptidyl-alanyl moieties that are N-acyl substituents of D-alanine.</text>
        <dbReference type="EC" id="3.4.16.4"/>
    </reaction>
</comment>
<proteinExistence type="inferred from homology"/>
<evidence type="ECO:0000313" key="11">
    <source>
        <dbReference type="Proteomes" id="UP000220900"/>
    </source>
</evidence>
<dbReference type="Pfam" id="PF00905">
    <property type="entry name" value="Transpeptidase"/>
    <property type="match status" value="1"/>
</dbReference>
<dbReference type="EMBL" id="NTZF01000009">
    <property type="protein sequence ID" value="PES95964.1"/>
    <property type="molecule type" value="Genomic_DNA"/>
</dbReference>
<dbReference type="InterPro" id="IPR050515">
    <property type="entry name" value="Beta-lactam/transpept"/>
</dbReference>
<dbReference type="RefSeq" id="WP_098268178.1">
    <property type="nucleotide sequence ID" value="NZ_JAVIVZ010000001.1"/>
</dbReference>
<dbReference type="GO" id="GO:0071972">
    <property type="term" value="F:peptidoglycan L,D-transpeptidase activity"/>
    <property type="evidence" value="ECO:0007669"/>
    <property type="project" value="TreeGrafter"/>
</dbReference>
<keyword evidence="7" id="KW-0812">Transmembrane</keyword>
<dbReference type="Gene3D" id="3.90.1310.10">
    <property type="entry name" value="Penicillin-binding protein 2a (Domain 2)"/>
    <property type="match status" value="1"/>
</dbReference>
<protein>
    <recommendedName>
        <fullName evidence="4">serine-type D-Ala-D-Ala carboxypeptidase</fullName>
        <ecNumber evidence="4">3.4.16.4</ecNumber>
    </recommendedName>
</protein>
<feature type="domain" description="Penicillin-binding protein dimerisation" evidence="9">
    <location>
        <begin position="60"/>
        <end position="220"/>
    </location>
</feature>
<evidence type="ECO:0000259" key="8">
    <source>
        <dbReference type="Pfam" id="PF00905"/>
    </source>
</evidence>
<dbReference type="Proteomes" id="UP000220900">
    <property type="component" value="Unassembled WGS sequence"/>
</dbReference>
<dbReference type="SUPFAM" id="SSF56601">
    <property type="entry name" value="beta-lactamase/transpeptidase-like"/>
    <property type="match status" value="1"/>
</dbReference>
<evidence type="ECO:0000256" key="3">
    <source>
        <dbReference type="ARBA" id="ARBA00007171"/>
    </source>
</evidence>
<dbReference type="PANTHER" id="PTHR30627:SF24">
    <property type="entry name" value="PENICILLIN-BINDING PROTEIN 4B"/>
    <property type="match status" value="1"/>
</dbReference>
<name>A0A2A8LQT0_BACCE</name>
<keyword evidence="5 7" id="KW-0472">Membrane</keyword>
<evidence type="ECO:0000256" key="5">
    <source>
        <dbReference type="ARBA" id="ARBA00023136"/>
    </source>
</evidence>
<dbReference type="AlphaFoldDB" id="A0A2A8LQT0"/>
<comment type="subcellular location">
    <subcellularLocation>
        <location evidence="1">Membrane</location>
    </subcellularLocation>
</comment>
<comment type="pathway">
    <text evidence="2">Cell wall biogenesis; peptidoglycan biosynthesis.</text>
</comment>
<evidence type="ECO:0000256" key="7">
    <source>
        <dbReference type="SAM" id="Phobius"/>
    </source>
</evidence>
<comment type="caution">
    <text evidence="10">The sequence shown here is derived from an EMBL/GenBank/DDBJ whole genome shotgun (WGS) entry which is preliminary data.</text>
</comment>
<dbReference type="SUPFAM" id="SSF56519">
    <property type="entry name" value="Penicillin binding protein dimerisation domain"/>
    <property type="match status" value="1"/>
</dbReference>
<dbReference type="InterPro" id="IPR012338">
    <property type="entry name" value="Beta-lactam/transpept-like"/>
</dbReference>
<evidence type="ECO:0000256" key="2">
    <source>
        <dbReference type="ARBA" id="ARBA00004752"/>
    </source>
</evidence>
<evidence type="ECO:0000256" key="6">
    <source>
        <dbReference type="ARBA" id="ARBA00034000"/>
    </source>
</evidence>
<organism evidence="10 11">
    <name type="scientific">Bacillus cereus</name>
    <dbReference type="NCBI Taxonomy" id="1396"/>
    <lineage>
        <taxon>Bacteria</taxon>
        <taxon>Bacillati</taxon>
        <taxon>Bacillota</taxon>
        <taxon>Bacilli</taxon>
        <taxon>Bacillales</taxon>
        <taxon>Bacillaceae</taxon>
        <taxon>Bacillus</taxon>
        <taxon>Bacillus cereus group</taxon>
    </lineage>
</organism>
<dbReference type="GO" id="GO:0071555">
    <property type="term" value="P:cell wall organization"/>
    <property type="evidence" value="ECO:0007669"/>
    <property type="project" value="TreeGrafter"/>
</dbReference>
<dbReference type="InterPro" id="IPR001460">
    <property type="entry name" value="PCN-bd_Tpept"/>
</dbReference>
<evidence type="ECO:0000256" key="1">
    <source>
        <dbReference type="ARBA" id="ARBA00004370"/>
    </source>
</evidence>
<keyword evidence="7" id="KW-1133">Transmembrane helix</keyword>
<evidence type="ECO:0000313" key="10">
    <source>
        <dbReference type="EMBL" id="PES95964.1"/>
    </source>
</evidence>
<dbReference type="GO" id="GO:0009002">
    <property type="term" value="F:serine-type D-Ala-D-Ala carboxypeptidase activity"/>
    <property type="evidence" value="ECO:0007669"/>
    <property type="project" value="UniProtKB-EC"/>
</dbReference>
<gene>
    <name evidence="10" type="ORF">CN491_13985</name>
</gene>
<reference evidence="10 11" key="1">
    <citation type="submission" date="2017-09" db="EMBL/GenBank/DDBJ databases">
        <title>Large-scale bioinformatics analysis of Bacillus genomes uncovers conserved roles of natural products in bacterial physiology.</title>
        <authorList>
            <consortium name="Agbiome Team Llc"/>
            <person name="Bleich R.M."/>
            <person name="Grubbs K.J."/>
            <person name="Santa Maria K.C."/>
            <person name="Allen S.E."/>
            <person name="Farag S."/>
            <person name="Shank E.A."/>
            <person name="Bowers A."/>
        </authorList>
    </citation>
    <scope>NUCLEOTIDE SEQUENCE [LARGE SCALE GENOMIC DNA]</scope>
    <source>
        <strain evidence="10 11">AFS002368</strain>
    </source>
</reference>
<dbReference type="InterPro" id="IPR005311">
    <property type="entry name" value="PBP_dimer"/>
</dbReference>
<dbReference type="PANTHER" id="PTHR30627">
    <property type="entry name" value="PEPTIDOGLYCAN D,D-TRANSPEPTIDASE"/>
    <property type="match status" value="1"/>
</dbReference>
<dbReference type="GO" id="GO:0005886">
    <property type="term" value="C:plasma membrane"/>
    <property type="evidence" value="ECO:0007669"/>
    <property type="project" value="TreeGrafter"/>
</dbReference>
<dbReference type="Gene3D" id="3.40.710.10">
    <property type="entry name" value="DD-peptidase/beta-lactamase superfamily"/>
    <property type="match status" value="1"/>
</dbReference>
<dbReference type="GO" id="GO:0008658">
    <property type="term" value="F:penicillin binding"/>
    <property type="evidence" value="ECO:0007669"/>
    <property type="project" value="InterPro"/>
</dbReference>
<evidence type="ECO:0000259" key="9">
    <source>
        <dbReference type="Pfam" id="PF03717"/>
    </source>
</evidence>
<evidence type="ECO:0000256" key="4">
    <source>
        <dbReference type="ARBA" id="ARBA00012448"/>
    </source>
</evidence>
<dbReference type="Pfam" id="PF03717">
    <property type="entry name" value="PBP_dimer"/>
    <property type="match status" value="1"/>
</dbReference>
<comment type="similarity">
    <text evidence="3">Belongs to the transpeptidase family.</text>
</comment>
<dbReference type="EC" id="3.4.16.4" evidence="4"/>
<accession>A0A2A8LQT0</accession>